<evidence type="ECO:0008006" key="3">
    <source>
        <dbReference type="Google" id="ProtNLM"/>
    </source>
</evidence>
<evidence type="ECO:0000313" key="1">
    <source>
        <dbReference type="EMBL" id="MFC3754695.1"/>
    </source>
</evidence>
<evidence type="ECO:0000313" key="2">
    <source>
        <dbReference type="Proteomes" id="UP001595735"/>
    </source>
</evidence>
<gene>
    <name evidence="1" type="ORF">ACFONJ_01740</name>
</gene>
<sequence>MKTKQELKQYFENGDIPNQDEFWEWQESYWHKDEKIPLDKLAYDFSKKADLVDGVVPASQLPSYVDDVLEFDTFSGLPQQGESGKIYIIKDTNKLYRWTGARYIDITQGELSTLQSATDRGNETTNSIKVQGISYGGSSQQNNIIIGDNIEGLNFQASNTISIGKNSKPSGSDHLIIGNSTCVTSDSSSIGNTVIGNSTYSNGLYSSDNTVIGYSTFNNAKNSNGNTIIGTYAASSGGEGNNQNIILGQNAGSSLSSGSSSNIIVGNNSVFANTQLQNSLYLHNNNSGKNVTLSDALISGNFVDRYVNLNGKLSITPNQIPAADASYTKNIVARPDGTFGWEDKTSSEFISLGGTSFNKPVTGNIVIKSSSKGSIGSTTLSSGSIFCLDNTDKGTIIDTLSLKFLEPGSGVVAEMTSNEIITENIYTITCHATNARGLSGGALDYTDNVKDLDYIQKKYADKQHSYTKEEVKTGGLWIDNKPIYRKTVVFTQIPDEGIIRIDKIFEDMEMIVSNQMFTEWYDMKADFAGNQLRNEAFISLQKEFVQFQLKNYPTYNYSAINSFTLTLEYTKKRDQPVY</sequence>
<protein>
    <recommendedName>
        <fullName evidence="3">Peptidase S74 domain-containing protein</fullName>
    </recommendedName>
</protein>
<proteinExistence type="predicted"/>
<dbReference type="Proteomes" id="UP001595735">
    <property type="component" value="Unassembled WGS sequence"/>
</dbReference>
<name>A0ABV7XSH5_9FLAO</name>
<keyword evidence="2" id="KW-1185">Reference proteome</keyword>
<accession>A0ABV7XSH5</accession>
<comment type="caution">
    <text evidence="1">The sequence shown here is derived from an EMBL/GenBank/DDBJ whole genome shotgun (WGS) entry which is preliminary data.</text>
</comment>
<organism evidence="1 2">
    <name type="scientific">Chryseobacterium tructae</name>
    <dbReference type="NCBI Taxonomy" id="1037380"/>
    <lineage>
        <taxon>Bacteria</taxon>
        <taxon>Pseudomonadati</taxon>
        <taxon>Bacteroidota</taxon>
        <taxon>Flavobacteriia</taxon>
        <taxon>Flavobacteriales</taxon>
        <taxon>Weeksellaceae</taxon>
        <taxon>Chryseobacterium group</taxon>
        <taxon>Chryseobacterium</taxon>
    </lineage>
</organism>
<reference evidence="2" key="1">
    <citation type="journal article" date="2019" name="Int. J. Syst. Evol. Microbiol.">
        <title>The Global Catalogue of Microorganisms (GCM) 10K type strain sequencing project: providing services to taxonomists for standard genome sequencing and annotation.</title>
        <authorList>
            <consortium name="The Broad Institute Genomics Platform"/>
            <consortium name="The Broad Institute Genome Sequencing Center for Infectious Disease"/>
            <person name="Wu L."/>
            <person name="Ma J."/>
        </authorList>
    </citation>
    <scope>NUCLEOTIDE SEQUENCE [LARGE SCALE GENOMIC DNA]</scope>
    <source>
        <strain evidence="2">CECT 7798</strain>
    </source>
</reference>
<dbReference type="RefSeq" id="WP_290301940.1">
    <property type="nucleotide sequence ID" value="NZ_JAUFQR010000003.1"/>
</dbReference>
<dbReference type="EMBL" id="JBHRYO010000001">
    <property type="protein sequence ID" value="MFC3754695.1"/>
    <property type="molecule type" value="Genomic_DNA"/>
</dbReference>